<accession>A0A392RJE9</accession>
<comment type="caution">
    <text evidence="1">The sequence shown here is derived from an EMBL/GenBank/DDBJ whole genome shotgun (WGS) entry which is preliminary data.</text>
</comment>
<sequence length="59" mass="6585">MDETRRCQFVAAVTTWQQALLSTVAGEAIDQLRAMEEACARGFVHVQFESDSLLVDAIR</sequence>
<dbReference type="EMBL" id="LXQA010232944">
    <property type="protein sequence ID" value="MCI36347.1"/>
    <property type="molecule type" value="Genomic_DNA"/>
</dbReference>
<proteinExistence type="predicted"/>
<name>A0A392RJE9_9FABA</name>
<reference evidence="1 2" key="1">
    <citation type="journal article" date="2018" name="Front. Plant Sci.">
        <title>Red Clover (Trifolium pratense) and Zigzag Clover (T. medium) - A Picture of Genomic Similarities and Differences.</title>
        <authorList>
            <person name="Dluhosova J."/>
            <person name="Istvanek J."/>
            <person name="Nedelnik J."/>
            <person name="Repkova J."/>
        </authorList>
    </citation>
    <scope>NUCLEOTIDE SEQUENCE [LARGE SCALE GENOMIC DNA]</scope>
    <source>
        <strain evidence="2">cv. 10/8</strain>
        <tissue evidence="1">Leaf</tissue>
    </source>
</reference>
<evidence type="ECO:0008006" key="3">
    <source>
        <dbReference type="Google" id="ProtNLM"/>
    </source>
</evidence>
<protein>
    <recommendedName>
        <fullName evidence="3">RNase H type-1 domain-containing protein</fullName>
    </recommendedName>
</protein>
<evidence type="ECO:0000313" key="2">
    <source>
        <dbReference type="Proteomes" id="UP000265520"/>
    </source>
</evidence>
<organism evidence="1 2">
    <name type="scientific">Trifolium medium</name>
    <dbReference type="NCBI Taxonomy" id="97028"/>
    <lineage>
        <taxon>Eukaryota</taxon>
        <taxon>Viridiplantae</taxon>
        <taxon>Streptophyta</taxon>
        <taxon>Embryophyta</taxon>
        <taxon>Tracheophyta</taxon>
        <taxon>Spermatophyta</taxon>
        <taxon>Magnoliopsida</taxon>
        <taxon>eudicotyledons</taxon>
        <taxon>Gunneridae</taxon>
        <taxon>Pentapetalae</taxon>
        <taxon>rosids</taxon>
        <taxon>fabids</taxon>
        <taxon>Fabales</taxon>
        <taxon>Fabaceae</taxon>
        <taxon>Papilionoideae</taxon>
        <taxon>50 kb inversion clade</taxon>
        <taxon>NPAAA clade</taxon>
        <taxon>Hologalegina</taxon>
        <taxon>IRL clade</taxon>
        <taxon>Trifolieae</taxon>
        <taxon>Trifolium</taxon>
    </lineage>
</organism>
<dbReference type="Proteomes" id="UP000265520">
    <property type="component" value="Unassembled WGS sequence"/>
</dbReference>
<dbReference type="AlphaFoldDB" id="A0A392RJE9"/>
<keyword evidence="2" id="KW-1185">Reference proteome</keyword>
<evidence type="ECO:0000313" key="1">
    <source>
        <dbReference type="EMBL" id="MCI36347.1"/>
    </source>
</evidence>